<dbReference type="EMBL" id="CP113520">
    <property type="protein sequence ID" value="WAJ30775.1"/>
    <property type="molecule type" value="Genomic_DNA"/>
</dbReference>
<organism evidence="1 2">
    <name type="scientific">Antarcticirhabdus aurantiaca</name>
    <dbReference type="NCBI Taxonomy" id="2606717"/>
    <lineage>
        <taxon>Bacteria</taxon>
        <taxon>Pseudomonadati</taxon>
        <taxon>Pseudomonadota</taxon>
        <taxon>Alphaproteobacteria</taxon>
        <taxon>Hyphomicrobiales</taxon>
        <taxon>Aurantimonadaceae</taxon>
        <taxon>Antarcticirhabdus</taxon>
    </lineage>
</organism>
<name>A0ACD4NUN8_9HYPH</name>
<evidence type="ECO:0000313" key="2">
    <source>
        <dbReference type="Proteomes" id="UP001163223"/>
    </source>
</evidence>
<evidence type="ECO:0000313" key="1">
    <source>
        <dbReference type="EMBL" id="WAJ30775.1"/>
    </source>
</evidence>
<sequence length="225" mass="21509">MSMLSSRRPILLAVLAASMSTSALAQIAPAAPPAPPAVAAPAAPAPAPAAAAQQPAGGPANICAELVAFLTDPAPPPPVAAPGVPPAQAAPAATAGGQPPTQAQAEGGSAQQVTNQSAPAVEAPKETGAAPAAGSGQNAPQSSGISAPTPTAGDVIKKPPTMTLAEGQALASANDIPGCQAATRSMRRAGVDMPPALMTLAALDLRFLEQSPAPPPPAAPSGATP</sequence>
<dbReference type="Proteomes" id="UP001163223">
    <property type="component" value="Chromosome"/>
</dbReference>
<accession>A0ACD4NUN8</accession>
<protein>
    <submittedName>
        <fullName evidence="1">Uncharacterized protein</fullName>
    </submittedName>
</protein>
<gene>
    <name evidence="1" type="ORF">OXU80_11475</name>
</gene>
<keyword evidence="2" id="KW-1185">Reference proteome</keyword>
<reference evidence="1" key="1">
    <citation type="submission" date="2022-11" db="EMBL/GenBank/DDBJ databases">
        <title>beta-Carotene-producing bacterium, Jeongeuplla avenae sp. nov., alleviates the salt stress of Arabidopsis seedlings.</title>
        <authorList>
            <person name="Jiang L."/>
            <person name="Lee J."/>
        </authorList>
    </citation>
    <scope>NUCLEOTIDE SEQUENCE</scope>
    <source>
        <strain evidence="1">DY_R2A_6</strain>
    </source>
</reference>
<proteinExistence type="predicted"/>